<evidence type="ECO:0000313" key="2">
    <source>
        <dbReference type="EMBL" id="KAG2424401.1"/>
    </source>
</evidence>
<sequence length="656" mass="70954">MESPLLCLSPELLQNIASFLDPNFVAAAFKLTCKEVAEALRKQYRTIQLRGEPRMLKDADDVRWPVAIAAQPWPAAAFVAHWGRPEPWRALPRWQRLRLSCLAASSHHPPSLDAALAHCGTAIGADALASAITVGDLDGCRRVYETEGCSWDDWLVGTTAGLSGSLPVCEWLFEAMPRDDGEHPNILLPAAIFAGHGEVLEWALESFGNDRGWSDCWLRAAAKAGRLELMQRLAARYSLDLREQGGHPSTLAQVAFGCPLAALQQYYEPWGTGLLEGPEQKLRLLLAAAASPTPDWPEKCDWLLARAWQLLASRGLGSCLERHAPTAAGALGSTAAVEFCLDQLSALLQQHAAAPVVAAGGGGRVGPRRRAPAGRGRQRRQQQQQQQQQQDQQINESVEHIATAAAVQGHVPVLRLLRARGFVFRARHLLAAVESVGEGCHETSGLASLRYLLLEDPAVDLAQGATSVGPSTVFRHAAVEGADLALLQHLHEQLGAAIDLVAVAKGGSEEALSWAVAALEAAGQAPEPLSCYDMRGMLSSGNWAAADWLVRHGLAPPNQELLTHMLSEDPWSRRELNMYTLPDLQWVVGMHGRQDRAHALAQVQWTAELRAALARIHPYGVGKTPSRVRWLKELEEAVAAELAAAAGEPPGAGHMR</sequence>
<name>A0A835SR34_CHLIN</name>
<protein>
    <submittedName>
        <fullName evidence="2">Uncharacterized protein</fullName>
    </submittedName>
</protein>
<dbReference type="PANTHER" id="PTHR12393:SF6">
    <property type="entry name" value="SPHINGOMYELIN PHOSPHODIESTERASE 2"/>
    <property type="match status" value="1"/>
</dbReference>
<dbReference type="GO" id="GO:0071944">
    <property type="term" value="C:cell periphery"/>
    <property type="evidence" value="ECO:0007669"/>
    <property type="project" value="TreeGrafter"/>
</dbReference>
<feature type="region of interest" description="Disordered" evidence="1">
    <location>
        <begin position="359"/>
        <end position="395"/>
    </location>
</feature>
<dbReference type="AlphaFoldDB" id="A0A835SR34"/>
<dbReference type="PANTHER" id="PTHR12393">
    <property type="entry name" value="SPHINGOMYELIN PHOSPHODIESTERASE RELATED"/>
    <property type="match status" value="1"/>
</dbReference>
<evidence type="ECO:0000313" key="3">
    <source>
        <dbReference type="Proteomes" id="UP000650467"/>
    </source>
</evidence>
<keyword evidence="3" id="KW-1185">Reference proteome</keyword>
<dbReference type="GO" id="GO:0004620">
    <property type="term" value="F:phospholipase activity"/>
    <property type="evidence" value="ECO:0007669"/>
    <property type="project" value="TreeGrafter"/>
</dbReference>
<dbReference type="OrthoDB" id="151517at2759"/>
<comment type="caution">
    <text evidence="2">The sequence shown here is derived from an EMBL/GenBank/DDBJ whole genome shotgun (WGS) entry which is preliminary data.</text>
</comment>
<dbReference type="GO" id="GO:0046513">
    <property type="term" value="P:ceramide biosynthetic process"/>
    <property type="evidence" value="ECO:0007669"/>
    <property type="project" value="TreeGrafter"/>
</dbReference>
<feature type="compositionally biased region" description="Basic residues" evidence="1">
    <location>
        <begin position="366"/>
        <end position="380"/>
    </location>
</feature>
<accession>A0A835SR34</accession>
<proteinExistence type="predicted"/>
<feature type="compositionally biased region" description="Low complexity" evidence="1">
    <location>
        <begin position="381"/>
        <end position="393"/>
    </location>
</feature>
<dbReference type="EMBL" id="JAEHOC010000066">
    <property type="protein sequence ID" value="KAG2424401.1"/>
    <property type="molecule type" value="Genomic_DNA"/>
</dbReference>
<organism evidence="2 3">
    <name type="scientific">Chlamydomonas incerta</name>
    <dbReference type="NCBI Taxonomy" id="51695"/>
    <lineage>
        <taxon>Eukaryota</taxon>
        <taxon>Viridiplantae</taxon>
        <taxon>Chlorophyta</taxon>
        <taxon>core chlorophytes</taxon>
        <taxon>Chlorophyceae</taxon>
        <taxon>CS clade</taxon>
        <taxon>Chlamydomonadales</taxon>
        <taxon>Chlamydomonadaceae</taxon>
        <taxon>Chlamydomonas</taxon>
    </lineage>
</organism>
<evidence type="ECO:0000256" key="1">
    <source>
        <dbReference type="SAM" id="MobiDB-lite"/>
    </source>
</evidence>
<dbReference type="GO" id="GO:0005783">
    <property type="term" value="C:endoplasmic reticulum"/>
    <property type="evidence" value="ECO:0007669"/>
    <property type="project" value="TreeGrafter"/>
</dbReference>
<gene>
    <name evidence="2" type="ORF">HXX76_014610</name>
</gene>
<dbReference type="GO" id="GO:0030149">
    <property type="term" value="P:sphingolipid catabolic process"/>
    <property type="evidence" value="ECO:0007669"/>
    <property type="project" value="TreeGrafter"/>
</dbReference>
<dbReference type="Proteomes" id="UP000650467">
    <property type="component" value="Unassembled WGS sequence"/>
</dbReference>
<reference evidence="2" key="1">
    <citation type="journal article" date="2020" name="bioRxiv">
        <title>Comparative genomics of Chlamydomonas.</title>
        <authorList>
            <person name="Craig R.J."/>
            <person name="Hasan A.R."/>
            <person name="Ness R.W."/>
            <person name="Keightley P.D."/>
        </authorList>
    </citation>
    <scope>NUCLEOTIDE SEQUENCE</scope>
    <source>
        <strain evidence="2">SAG 7.73</strain>
    </source>
</reference>
<dbReference type="GO" id="GO:0016020">
    <property type="term" value="C:membrane"/>
    <property type="evidence" value="ECO:0007669"/>
    <property type="project" value="TreeGrafter"/>
</dbReference>